<accession>A0ACC0NNT0</accession>
<name>A0ACC0NNT0_RHOML</name>
<dbReference type="EMBL" id="CM046392">
    <property type="protein sequence ID" value="KAI8554541.1"/>
    <property type="molecule type" value="Genomic_DNA"/>
</dbReference>
<organism evidence="1 2">
    <name type="scientific">Rhododendron molle</name>
    <name type="common">Chinese azalea</name>
    <name type="synonym">Azalea mollis</name>
    <dbReference type="NCBI Taxonomy" id="49168"/>
    <lineage>
        <taxon>Eukaryota</taxon>
        <taxon>Viridiplantae</taxon>
        <taxon>Streptophyta</taxon>
        <taxon>Embryophyta</taxon>
        <taxon>Tracheophyta</taxon>
        <taxon>Spermatophyta</taxon>
        <taxon>Magnoliopsida</taxon>
        <taxon>eudicotyledons</taxon>
        <taxon>Gunneridae</taxon>
        <taxon>Pentapetalae</taxon>
        <taxon>asterids</taxon>
        <taxon>Ericales</taxon>
        <taxon>Ericaceae</taxon>
        <taxon>Ericoideae</taxon>
        <taxon>Rhodoreae</taxon>
        <taxon>Rhododendron</taxon>
    </lineage>
</organism>
<keyword evidence="2" id="KW-1185">Reference proteome</keyword>
<dbReference type="Proteomes" id="UP001062846">
    <property type="component" value="Chromosome 5"/>
</dbReference>
<proteinExistence type="predicted"/>
<evidence type="ECO:0000313" key="1">
    <source>
        <dbReference type="EMBL" id="KAI8554541.1"/>
    </source>
</evidence>
<gene>
    <name evidence="1" type="ORF">RHMOL_Rhmol05G0107200</name>
</gene>
<reference evidence="1" key="1">
    <citation type="submission" date="2022-02" db="EMBL/GenBank/DDBJ databases">
        <title>Plant Genome Project.</title>
        <authorList>
            <person name="Zhang R.-G."/>
        </authorList>
    </citation>
    <scope>NUCLEOTIDE SEQUENCE</scope>
    <source>
        <strain evidence="1">AT1</strain>
    </source>
</reference>
<evidence type="ECO:0000313" key="2">
    <source>
        <dbReference type="Proteomes" id="UP001062846"/>
    </source>
</evidence>
<protein>
    <submittedName>
        <fullName evidence="1">Uncharacterized protein</fullName>
    </submittedName>
</protein>
<sequence length="71" mass="7881">MNSAASLKDLGNELQKLTDVKADTMRPIVPQASDKSSKLLSPFSEEHSCLRLQEISFFKLRGKLEASMLLS</sequence>
<comment type="caution">
    <text evidence="1">The sequence shown here is derived from an EMBL/GenBank/DDBJ whole genome shotgun (WGS) entry which is preliminary data.</text>
</comment>